<protein>
    <submittedName>
        <fullName evidence="5">MarR family transcriptional regulator</fullName>
    </submittedName>
</protein>
<dbReference type="Proteomes" id="UP000216020">
    <property type="component" value="Unassembled WGS sequence"/>
</dbReference>
<evidence type="ECO:0000256" key="3">
    <source>
        <dbReference type="ARBA" id="ARBA00023163"/>
    </source>
</evidence>
<keyword evidence="6" id="KW-1185">Reference proteome</keyword>
<dbReference type="Gene3D" id="1.10.10.10">
    <property type="entry name" value="Winged helix-like DNA-binding domain superfamily/Winged helix DNA-binding domain"/>
    <property type="match status" value="1"/>
</dbReference>
<comment type="caution">
    <text evidence="5">The sequence shown here is derived from an EMBL/GenBank/DDBJ whole genome shotgun (WGS) entry which is preliminary data.</text>
</comment>
<feature type="domain" description="HTH marR-type" evidence="4">
    <location>
        <begin position="4"/>
        <end position="136"/>
    </location>
</feature>
<dbReference type="OrthoDB" id="1467380at2"/>
<accession>A0A261RYK8</accession>
<dbReference type="EMBL" id="NEVM01000005">
    <property type="protein sequence ID" value="OZI30174.1"/>
    <property type="molecule type" value="Genomic_DNA"/>
</dbReference>
<dbReference type="PRINTS" id="PR00598">
    <property type="entry name" value="HTHMARR"/>
</dbReference>
<name>A0A261RYK8_9BORD</name>
<organism evidence="5 6">
    <name type="scientific">Bordetella genomosp. 10</name>
    <dbReference type="NCBI Taxonomy" id="1416804"/>
    <lineage>
        <taxon>Bacteria</taxon>
        <taxon>Pseudomonadati</taxon>
        <taxon>Pseudomonadota</taxon>
        <taxon>Betaproteobacteria</taxon>
        <taxon>Burkholderiales</taxon>
        <taxon>Alcaligenaceae</taxon>
        <taxon>Bordetella</taxon>
    </lineage>
</organism>
<evidence type="ECO:0000259" key="4">
    <source>
        <dbReference type="PROSITE" id="PS50995"/>
    </source>
</evidence>
<evidence type="ECO:0000256" key="2">
    <source>
        <dbReference type="ARBA" id="ARBA00023125"/>
    </source>
</evidence>
<dbReference type="PANTHER" id="PTHR42756">
    <property type="entry name" value="TRANSCRIPTIONAL REGULATOR, MARR"/>
    <property type="match status" value="1"/>
</dbReference>
<proteinExistence type="predicted"/>
<dbReference type="RefSeq" id="WP_094854611.1">
    <property type="nucleotide sequence ID" value="NZ_NEVM01000005.1"/>
</dbReference>
<evidence type="ECO:0000313" key="5">
    <source>
        <dbReference type="EMBL" id="OZI30174.1"/>
    </source>
</evidence>
<dbReference type="SUPFAM" id="SSF46785">
    <property type="entry name" value="Winged helix' DNA-binding domain"/>
    <property type="match status" value="1"/>
</dbReference>
<sequence length="156" mass="17407">MSKEQQGLRTVQQLGQTYRVMMSAFSAQVGHALPRWRILLALHEEGRCSQKLLAERCRLDPASLTRQLQAMEGLGWISRSIDAQDNRLINAVLTAQGKRVVAEALPRRAEFFEHALDSLSAKQLEVFHQVLALLEENFKGAQQAAQQASQGQAASR</sequence>
<evidence type="ECO:0000313" key="6">
    <source>
        <dbReference type="Proteomes" id="UP000216020"/>
    </source>
</evidence>
<dbReference type="GO" id="GO:0003677">
    <property type="term" value="F:DNA binding"/>
    <property type="evidence" value="ECO:0007669"/>
    <property type="project" value="UniProtKB-KW"/>
</dbReference>
<keyword evidence="1" id="KW-0805">Transcription regulation</keyword>
<dbReference type="InterPro" id="IPR036388">
    <property type="entry name" value="WH-like_DNA-bd_sf"/>
</dbReference>
<dbReference type="GO" id="GO:0003700">
    <property type="term" value="F:DNA-binding transcription factor activity"/>
    <property type="evidence" value="ECO:0007669"/>
    <property type="project" value="InterPro"/>
</dbReference>
<dbReference type="PANTHER" id="PTHR42756:SF1">
    <property type="entry name" value="TRANSCRIPTIONAL REPRESSOR OF EMRAB OPERON"/>
    <property type="match status" value="1"/>
</dbReference>
<dbReference type="PROSITE" id="PS50995">
    <property type="entry name" value="HTH_MARR_2"/>
    <property type="match status" value="1"/>
</dbReference>
<gene>
    <name evidence="5" type="ORF">CAL29_19125</name>
</gene>
<dbReference type="InterPro" id="IPR000835">
    <property type="entry name" value="HTH_MarR-typ"/>
</dbReference>
<reference evidence="6" key="1">
    <citation type="submission" date="2017-05" db="EMBL/GenBank/DDBJ databases">
        <title>Complete and WGS of Bordetella genogroups.</title>
        <authorList>
            <person name="Spilker T."/>
            <person name="Lipuma J."/>
        </authorList>
    </citation>
    <scope>NUCLEOTIDE SEQUENCE [LARGE SCALE GENOMIC DNA]</scope>
    <source>
        <strain evidence="6">AU16122</strain>
    </source>
</reference>
<evidence type="ECO:0000256" key="1">
    <source>
        <dbReference type="ARBA" id="ARBA00023015"/>
    </source>
</evidence>
<dbReference type="SMART" id="SM00347">
    <property type="entry name" value="HTH_MARR"/>
    <property type="match status" value="1"/>
</dbReference>
<dbReference type="InterPro" id="IPR036390">
    <property type="entry name" value="WH_DNA-bd_sf"/>
</dbReference>
<dbReference type="Pfam" id="PF01047">
    <property type="entry name" value="MarR"/>
    <property type="match status" value="1"/>
</dbReference>
<keyword evidence="2" id="KW-0238">DNA-binding</keyword>
<dbReference type="AlphaFoldDB" id="A0A261RYK8"/>
<keyword evidence="3" id="KW-0804">Transcription</keyword>